<gene>
    <name evidence="2" type="ORF">ERUC_LOCUS40253</name>
</gene>
<dbReference type="Proteomes" id="UP001642260">
    <property type="component" value="Unassembled WGS sequence"/>
</dbReference>
<dbReference type="InterPro" id="IPR056592">
    <property type="entry name" value="Beta-prop_At3g26010-like"/>
</dbReference>
<accession>A0ABC8LVD2</accession>
<sequence>MESKEPFLVSCNLKTKNYKNLRDDHHQGFSLNQSLCQEYLHGVSSFNMLILGEYDILPLYLFQLVLPQWMESMPCPPQLEMMDTTSLLAYVSSLPK</sequence>
<name>A0ABC8LVD2_ERUVS</name>
<evidence type="ECO:0000313" key="3">
    <source>
        <dbReference type="Proteomes" id="UP001642260"/>
    </source>
</evidence>
<evidence type="ECO:0000313" key="2">
    <source>
        <dbReference type="EMBL" id="CAH8387770.1"/>
    </source>
</evidence>
<reference evidence="2 3" key="1">
    <citation type="submission" date="2022-03" db="EMBL/GenBank/DDBJ databases">
        <authorList>
            <person name="Macdonald S."/>
            <person name="Ahmed S."/>
            <person name="Newling K."/>
        </authorList>
    </citation>
    <scope>NUCLEOTIDE SEQUENCE [LARGE SCALE GENOMIC DNA]</scope>
</reference>
<organism evidence="2 3">
    <name type="scientific">Eruca vesicaria subsp. sativa</name>
    <name type="common">Garden rocket</name>
    <name type="synonym">Eruca sativa</name>
    <dbReference type="NCBI Taxonomy" id="29727"/>
    <lineage>
        <taxon>Eukaryota</taxon>
        <taxon>Viridiplantae</taxon>
        <taxon>Streptophyta</taxon>
        <taxon>Embryophyta</taxon>
        <taxon>Tracheophyta</taxon>
        <taxon>Spermatophyta</taxon>
        <taxon>Magnoliopsida</taxon>
        <taxon>eudicotyledons</taxon>
        <taxon>Gunneridae</taxon>
        <taxon>Pentapetalae</taxon>
        <taxon>rosids</taxon>
        <taxon>malvids</taxon>
        <taxon>Brassicales</taxon>
        <taxon>Brassicaceae</taxon>
        <taxon>Brassiceae</taxon>
        <taxon>Eruca</taxon>
    </lineage>
</organism>
<dbReference type="Pfam" id="PF24750">
    <property type="entry name" value="b-prop_At3g26010-like"/>
    <property type="match status" value="1"/>
</dbReference>
<dbReference type="EMBL" id="CAKOAT010760709">
    <property type="protein sequence ID" value="CAH8387770.1"/>
    <property type="molecule type" value="Genomic_DNA"/>
</dbReference>
<dbReference type="AlphaFoldDB" id="A0ABC8LVD2"/>
<proteinExistence type="predicted"/>
<protein>
    <recommendedName>
        <fullName evidence="1">F-box protein At3g26010-like beta-propeller domain-containing protein</fullName>
    </recommendedName>
</protein>
<comment type="caution">
    <text evidence="2">The sequence shown here is derived from an EMBL/GenBank/DDBJ whole genome shotgun (WGS) entry which is preliminary data.</text>
</comment>
<evidence type="ECO:0000259" key="1">
    <source>
        <dbReference type="Pfam" id="PF24750"/>
    </source>
</evidence>
<keyword evidence="3" id="KW-1185">Reference proteome</keyword>
<feature type="domain" description="F-box protein At3g26010-like beta-propeller" evidence="1">
    <location>
        <begin position="5"/>
        <end position="75"/>
    </location>
</feature>